<accession>A0AAE3W5U5</accession>
<dbReference type="SUPFAM" id="SSF50199">
    <property type="entry name" value="Staphylococcal nuclease"/>
    <property type="match status" value="1"/>
</dbReference>
<gene>
    <name evidence="2" type="ORF">J2S42_007102</name>
</gene>
<evidence type="ECO:0000259" key="1">
    <source>
        <dbReference type="Pfam" id="PF00565"/>
    </source>
</evidence>
<dbReference type="RefSeq" id="WP_307246392.1">
    <property type="nucleotide sequence ID" value="NZ_JAUSUZ010000001.1"/>
</dbReference>
<dbReference type="GO" id="GO:0004519">
    <property type="term" value="F:endonuclease activity"/>
    <property type="evidence" value="ECO:0007669"/>
    <property type="project" value="UniProtKB-KW"/>
</dbReference>
<dbReference type="Pfam" id="PF00565">
    <property type="entry name" value="SNase"/>
    <property type="match status" value="1"/>
</dbReference>
<keyword evidence="2" id="KW-0378">Hydrolase</keyword>
<evidence type="ECO:0000313" key="2">
    <source>
        <dbReference type="EMBL" id="MDQ0370433.1"/>
    </source>
</evidence>
<dbReference type="Proteomes" id="UP001240236">
    <property type="component" value="Unassembled WGS sequence"/>
</dbReference>
<feature type="domain" description="TNase-like" evidence="1">
    <location>
        <begin position="39"/>
        <end position="210"/>
    </location>
</feature>
<dbReference type="Gene3D" id="2.40.50.90">
    <property type="match status" value="1"/>
</dbReference>
<dbReference type="InterPro" id="IPR035437">
    <property type="entry name" value="SNase_OB-fold_sf"/>
</dbReference>
<comment type="caution">
    <text evidence="2">The sequence shown here is derived from an EMBL/GenBank/DDBJ whole genome shotgun (WGS) entry which is preliminary data.</text>
</comment>
<keyword evidence="2" id="KW-0255">Endonuclease</keyword>
<protein>
    <submittedName>
        <fullName evidence="2">Endonuclease YncB(Thermonuclease family)</fullName>
    </submittedName>
</protein>
<organism evidence="2 3">
    <name type="scientific">Catenuloplanes indicus</name>
    <dbReference type="NCBI Taxonomy" id="137267"/>
    <lineage>
        <taxon>Bacteria</taxon>
        <taxon>Bacillati</taxon>
        <taxon>Actinomycetota</taxon>
        <taxon>Actinomycetes</taxon>
        <taxon>Micromonosporales</taxon>
        <taxon>Micromonosporaceae</taxon>
        <taxon>Catenuloplanes</taxon>
    </lineage>
</organism>
<name>A0AAE3W5U5_9ACTN</name>
<dbReference type="EMBL" id="JAUSUZ010000001">
    <property type="protein sequence ID" value="MDQ0370433.1"/>
    <property type="molecule type" value="Genomic_DNA"/>
</dbReference>
<keyword evidence="2" id="KW-0540">Nuclease</keyword>
<reference evidence="2 3" key="1">
    <citation type="submission" date="2023-07" db="EMBL/GenBank/DDBJ databases">
        <title>Sequencing the genomes of 1000 actinobacteria strains.</title>
        <authorList>
            <person name="Klenk H.-P."/>
        </authorList>
    </citation>
    <scope>NUCLEOTIDE SEQUENCE [LARGE SCALE GENOMIC DNA]</scope>
    <source>
        <strain evidence="2 3">DSM 44709</strain>
    </source>
</reference>
<dbReference type="InterPro" id="IPR016071">
    <property type="entry name" value="Staphylococal_nuclease_OB-fold"/>
</dbReference>
<dbReference type="AlphaFoldDB" id="A0AAE3W5U5"/>
<evidence type="ECO:0000313" key="3">
    <source>
        <dbReference type="Proteomes" id="UP001240236"/>
    </source>
</evidence>
<proteinExistence type="predicted"/>
<keyword evidence="3" id="KW-1185">Reference proteome</keyword>
<sequence length="301" mass="33242">MDPIQILWAPDGASMPHLGAKALVDVTDGDTPNLRMPVRMLSVDTPEVTARSADRAAAIDQDFKQLASWMEEGRAPIGDALAEHLKPRLETGHAGTLHFSQGQAASAFGKANMTARLTRPNGTKRNLFVRTADAPFDGNHRLLAYVAPDYSAAERRTMTREQRSTFNLDLVRAGWAAPFVIHPSIPGAADLALLVEAAVEARAAGRGIWESAETLLAYEYRSMERLFQITRSLVEGRELTGSPHAWRERYCADMRTRELFGPEDYVRVGPEYRLWLWPGDLRGAIRDLNLVPSAALTLQPG</sequence>